<reference evidence="2 3" key="1">
    <citation type="submission" date="2017-09" db="EMBL/GenBank/DDBJ databases">
        <title>Complete genome sequence of Verrucomicrobial strain HZ-65, isolated from freshwater.</title>
        <authorList>
            <person name="Choi A."/>
        </authorList>
    </citation>
    <scope>NUCLEOTIDE SEQUENCE [LARGE SCALE GENOMIC DNA]</scope>
    <source>
        <strain evidence="2 3">HZ-65</strain>
    </source>
</reference>
<dbReference type="Gene3D" id="3.40.50.2000">
    <property type="entry name" value="Glycogen Phosphorylase B"/>
    <property type="match status" value="2"/>
</dbReference>
<dbReference type="PANTHER" id="PTHR45947">
    <property type="entry name" value="SULFOQUINOVOSYL TRANSFERASE SQD2"/>
    <property type="match status" value="1"/>
</dbReference>
<evidence type="ECO:0000313" key="2">
    <source>
        <dbReference type="EMBL" id="ATC63696.1"/>
    </source>
</evidence>
<dbReference type="OrthoDB" id="9802525at2"/>
<dbReference type="Proteomes" id="UP000217265">
    <property type="component" value="Chromosome"/>
</dbReference>
<name>A0A290QBU3_9BACT</name>
<sequence>MLLFTHPTGNANVRHAALGLHRAGLIGEFWTCLNYTGASPLSKLLPGSLRTQLARRSFPDELQNVLHAHPFREAARLFAHRAKLKSLVRHETGLLSVDAVYHSLDRQVARRLRQSDFTGVYAYEDGAALSFRTAKKRGQKTLYDLPIGYWRAARDVLLEEAQRLPAWASTLIGNDDSPAKTARKDEELALADRVYVASSYTLKTLASAPGFTAPVEVIPYGAPARLPGAPVRTPRDGTGPLRVIFVGSLGQRKGLSYLFDACRSLGSAVELTIIGTLPLQQCPALETELKRERVRWIPSCPHSQVLAEMAAHDVFVFPSLFEGFGLVLLEAMAMGLPIIATPHTAAPDLIADGQEGFLVPIRSSEAIAEKLSLLHHDRELINTMGARAASRAATFTWENYGKRLAASVSRACQAPATHG</sequence>
<keyword evidence="3" id="KW-1185">Reference proteome</keyword>
<dbReference type="GO" id="GO:0016757">
    <property type="term" value="F:glycosyltransferase activity"/>
    <property type="evidence" value="ECO:0007669"/>
    <property type="project" value="InterPro"/>
</dbReference>
<dbReference type="RefSeq" id="WP_096055328.1">
    <property type="nucleotide sequence ID" value="NZ_CP023344.1"/>
</dbReference>
<dbReference type="InterPro" id="IPR050194">
    <property type="entry name" value="Glycosyltransferase_grp1"/>
</dbReference>
<dbReference type="EMBL" id="CP023344">
    <property type="protein sequence ID" value="ATC63696.1"/>
    <property type="molecule type" value="Genomic_DNA"/>
</dbReference>
<proteinExistence type="predicted"/>
<feature type="domain" description="Glycosyl transferase family 1" evidence="1">
    <location>
        <begin position="240"/>
        <end position="389"/>
    </location>
</feature>
<accession>A0A290QBU3</accession>
<evidence type="ECO:0000313" key="3">
    <source>
        <dbReference type="Proteomes" id="UP000217265"/>
    </source>
</evidence>
<dbReference type="AlphaFoldDB" id="A0A290QBU3"/>
<dbReference type="InterPro" id="IPR001296">
    <property type="entry name" value="Glyco_trans_1"/>
</dbReference>
<dbReference type="PANTHER" id="PTHR45947:SF14">
    <property type="entry name" value="SLL1723 PROTEIN"/>
    <property type="match status" value="1"/>
</dbReference>
<evidence type="ECO:0000259" key="1">
    <source>
        <dbReference type="Pfam" id="PF00534"/>
    </source>
</evidence>
<dbReference type="Pfam" id="PF00534">
    <property type="entry name" value="Glycos_transf_1"/>
    <property type="match status" value="1"/>
</dbReference>
<organism evidence="2 3">
    <name type="scientific">Nibricoccus aquaticus</name>
    <dbReference type="NCBI Taxonomy" id="2576891"/>
    <lineage>
        <taxon>Bacteria</taxon>
        <taxon>Pseudomonadati</taxon>
        <taxon>Verrucomicrobiota</taxon>
        <taxon>Opitutia</taxon>
        <taxon>Opitutales</taxon>
        <taxon>Opitutaceae</taxon>
        <taxon>Nibricoccus</taxon>
    </lineage>
</organism>
<dbReference type="SUPFAM" id="SSF53756">
    <property type="entry name" value="UDP-Glycosyltransferase/glycogen phosphorylase"/>
    <property type="match status" value="1"/>
</dbReference>
<dbReference type="KEGG" id="vbh:CMV30_06865"/>
<dbReference type="CDD" id="cd03801">
    <property type="entry name" value="GT4_PimA-like"/>
    <property type="match status" value="1"/>
</dbReference>
<gene>
    <name evidence="2" type="ORF">CMV30_06865</name>
</gene>
<keyword evidence="2" id="KW-0808">Transferase</keyword>
<protein>
    <submittedName>
        <fullName evidence="2">Glycosyl transferase family 1</fullName>
    </submittedName>
</protein>